<name>A0AC61QK90_9BACT</name>
<gene>
    <name evidence="1" type="ORF">E0946_02305</name>
</gene>
<reference evidence="1" key="1">
    <citation type="submission" date="2019-03" db="EMBL/GenBank/DDBJ databases">
        <title>Candidatus Syntrophosphaera thermopropionivorans: a novel player in syntrophic propionate oxidation during anaerobic digestion.</title>
        <authorList>
            <person name="Dyksma S."/>
        </authorList>
    </citation>
    <scope>NUCLEOTIDE SEQUENCE</scope>
    <source>
        <strain evidence="1">W5</strain>
    </source>
</reference>
<protein>
    <submittedName>
        <fullName evidence="1">T9SS type A sorting domain-containing protein</fullName>
    </submittedName>
</protein>
<organism evidence="1 2">
    <name type="scientific">Candidatus Syntrophosphaera thermopropionivorans</name>
    <dbReference type="NCBI Taxonomy" id="2593015"/>
    <lineage>
        <taxon>Bacteria</taxon>
        <taxon>Pseudomonadati</taxon>
        <taxon>Candidatus Cloacimonadota</taxon>
        <taxon>Candidatus Cloacimonadia</taxon>
        <taxon>Candidatus Cloacimonadales</taxon>
        <taxon>Candidatus Cloacimonadaceae</taxon>
        <taxon>Candidatus Syntrophosphaera</taxon>
    </lineage>
</organism>
<comment type="caution">
    <text evidence="1">The sequence shown here is derived from an EMBL/GenBank/DDBJ whole genome shotgun (WGS) entry which is preliminary data.</text>
</comment>
<keyword evidence="2" id="KW-1185">Reference proteome</keyword>
<sequence length="100" mass="11307">MPLSIPVQLRVYPNPTTNLVNIELKGAKSSYKVKVYNLKSELVKEDMVEPDSKLRWNTLDKNGKQVAQGIYLIQPEVGGKKLAQKICVIKWNVKIIDLSV</sequence>
<dbReference type="EMBL" id="SMOG01000003">
    <property type="protein sequence ID" value="TDF73868.1"/>
    <property type="molecule type" value="Genomic_DNA"/>
</dbReference>
<dbReference type="Proteomes" id="UP000294588">
    <property type="component" value="Unassembled WGS sequence"/>
</dbReference>
<evidence type="ECO:0000313" key="1">
    <source>
        <dbReference type="EMBL" id="TDF73868.1"/>
    </source>
</evidence>
<proteinExistence type="predicted"/>
<evidence type="ECO:0000313" key="2">
    <source>
        <dbReference type="Proteomes" id="UP000294588"/>
    </source>
</evidence>
<accession>A0AC61QK90</accession>